<evidence type="ECO:0000313" key="6">
    <source>
        <dbReference type="EMBL" id="MFJ6039616.1"/>
    </source>
</evidence>
<evidence type="ECO:0000256" key="3">
    <source>
        <dbReference type="ARBA" id="ARBA00023163"/>
    </source>
</evidence>
<dbReference type="Pfam" id="PF02909">
    <property type="entry name" value="TetR_C_1"/>
    <property type="match status" value="1"/>
</dbReference>
<keyword evidence="3" id="KW-0804">Transcription</keyword>
<keyword evidence="7" id="KW-1185">Reference proteome</keyword>
<organism evidence="6 7">
    <name type="scientific">Streptomyces ardesiacus</name>
    <dbReference type="NCBI Taxonomy" id="285564"/>
    <lineage>
        <taxon>Bacteria</taxon>
        <taxon>Bacillati</taxon>
        <taxon>Actinomycetota</taxon>
        <taxon>Actinomycetes</taxon>
        <taxon>Kitasatosporales</taxon>
        <taxon>Streptomycetaceae</taxon>
        <taxon>Streptomyces</taxon>
    </lineage>
</organism>
<reference evidence="6 7" key="1">
    <citation type="submission" date="2024-10" db="EMBL/GenBank/DDBJ databases">
        <title>The Natural Products Discovery Center: Release of the First 8490 Sequenced Strains for Exploring Actinobacteria Biosynthetic Diversity.</title>
        <authorList>
            <person name="Kalkreuter E."/>
            <person name="Kautsar S.A."/>
            <person name="Yang D."/>
            <person name="Bader C.D."/>
            <person name="Teijaro C.N."/>
            <person name="Fluegel L."/>
            <person name="Davis C.M."/>
            <person name="Simpson J.R."/>
            <person name="Lauterbach L."/>
            <person name="Steele A.D."/>
            <person name="Gui C."/>
            <person name="Meng S."/>
            <person name="Li G."/>
            <person name="Viehrig K."/>
            <person name="Ye F."/>
            <person name="Su P."/>
            <person name="Kiefer A.F."/>
            <person name="Nichols A."/>
            <person name="Cepeda A.J."/>
            <person name="Yan W."/>
            <person name="Fan B."/>
            <person name="Jiang Y."/>
            <person name="Adhikari A."/>
            <person name="Zheng C.-J."/>
            <person name="Schuster L."/>
            <person name="Cowan T.M."/>
            <person name="Smanski M.J."/>
            <person name="Chevrette M.G."/>
            <person name="De Carvalho L.P.S."/>
            <person name="Shen B."/>
        </authorList>
    </citation>
    <scope>NUCLEOTIDE SEQUENCE [LARGE SCALE GENOMIC DNA]</scope>
    <source>
        <strain evidence="6 7">NPDC093086</strain>
    </source>
</reference>
<evidence type="ECO:0000259" key="5">
    <source>
        <dbReference type="PROSITE" id="PS50977"/>
    </source>
</evidence>
<dbReference type="Pfam" id="PF00440">
    <property type="entry name" value="TetR_N"/>
    <property type="match status" value="1"/>
</dbReference>
<gene>
    <name evidence="6" type="ORF">ACIQFM_25555</name>
</gene>
<evidence type="ECO:0000313" key="7">
    <source>
        <dbReference type="Proteomes" id="UP001617907"/>
    </source>
</evidence>
<dbReference type="InterPro" id="IPR001647">
    <property type="entry name" value="HTH_TetR"/>
</dbReference>
<evidence type="ECO:0000256" key="1">
    <source>
        <dbReference type="ARBA" id="ARBA00023015"/>
    </source>
</evidence>
<accession>A0ABW8HFS6</accession>
<dbReference type="Proteomes" id="UP001617907">
    <property type="component" value="Unassembled WGS sequence"/>
</dbReference>
<keyword evidence="2 4" id="KW-0238">DNA-binding</keyword>
<sequence length="229" mass="25539">MKPRKGRRGGARQSAPLSQETIVTAALHILDHEGPQRLSMRRLAKELSITPMALYHHVRDRHELLLLLVASRSRDRARPALPDDPRERLLAAAELLHDTLAEYPFLSEILASPDLLAMSALWIMEALLDAAVECGLTLEEAAQAHHAIWHFTVGVLLIRTTSRRHHAGLTRPTQREQVFATLSPDAFPRLTSLAGRWSSLTARNTHREALEDIVEGLLGEHPTHPGEHA</sequence>
<dbReference type="SUPFAM" id="SSF48498">
    <property type="entry name" value="Tetracyclin repressor-like, C-terminal domain"/>
    <property type="match status" value="1"/>
</dbReference>
<comment type="caution">
    <text evidence="6">The sequence shown here is derived from an EMBL/GenBank/DDBJ whole genome shotgun (WGS) entry which is preliminary data.</text>
</comment>
<dbReference type="InterPro" id="IPR004111">
    <property type="entry name" value="Repressor_TetR_C"/>
</dbReference>
<dbReference type="Gene3D" id="1.10.357.10">
    <property type="entry name" value="Tetracycline Repressor, domain 2"/>
    <property type="match status" value="1"/>
</dbReference>
<proteinExistence type="predicted"/>
<dbReference type="PANTHER" id="PTHR30055:SF234">
    <property type="entry name" value="HTH-TYPE TRANSCRIPTIONAL REGULATOR BETI"/>
    <property type="match status" value="1"/>
</dbReference>
<dbReference type="RefSeq" id="WP_249954595.1">
    <property type="nucleotide sequence ID" value="NZ_JAMHJP010000001.1"/>
</dbReference>
<dbReference type="InterPro" id="IPR036271">
    <property type="entry name" value="Tet_transcr_reg_TetR-rel_C_sf"/>
</dbReference>
<feature type="DNA-binding region" description="H-T-H motif" evidence="4">
    <location>
        <begin position="39"/>
        <end position="58"/>
    </location>
</feature>
<evidence type="ECO:0000256" key="4">
    <source>
        <dbReference type="PROSITE-ProRule" id="PRU00335"/>
    </source>
</evidence>
<protein>
    <submittedName>
        <fullName evidence="6">TetR/AcrR family transcriptional regulator</fullName>
    </submittedName>
</protein>
<name>A0ABW8HFS6_9ACTN</name>
<dbReference type="InterPro" id="IPR009057">
    <property type="entry name" value="Homeodomain-like_sf"/>
</dbReference>
<dbReference type="Gene3D" id="1.10.10.60">
    <property type="entry name" value="Homeodomain-like"/>
    <property type="match status" value="1"/>
</dbReference>
<dbReference type="EMBL" id="JBIVPC010000014">
    <property type="protein sequence ID" value="MFJ6039616.1"/>
    <property type="molecule type" value="Genomic_DNA"/>
</dbReference>
<dbReference type="SUPFAM" id="SSF46689">
    <property type="entry name" value="Homeodomain-like"/>
    <property type="match status" value="1"/>
</dbReference>
<evidence type="ECO:0000256" key="2">
    <source>
        <dbReference type="ARBA" id="ARBA00023125"/>
    </source>
</evidence>
<dbReference type="PROSITE" id="PS50977">
    <property type="entry name" value="HTH_TETR_2"/>
    <property type="match status" value="1"/>
</dbReference>
<dbReference type="InterPro" id="IPR050109">
    <property type="entry name" value="HTH-type_TetR-like_transc_reg"/>
</dbReference>
<dbReference type="PANTHER" id="PTHR30055">
    <property type="entry name" value="HTH-TYPE TRANSCRIPTIONAL REGULATOR RUTR"/>
    <property type="match status" value="1"/>
</dbReference>
<keyword evidence="1" id="KW-0805">Transcription regulation</keyword>
<feature type="domain" description="HTH tetR-type" evidence="5">
    <location>
        <begin position="16"/>
        <end position="76"/>
    </location>
</feature>